<evidence type="ECO:0000313" key="2">
    <source>
        <dbReference type="EMBL" id="TWX56793.1"/>
    </source>
</evidence>
<organism evidence="3 5">
    <name type="scientific">Colwellia hornerae</name>
    <dbReference type="NCBI Taxonomy" id="89402"/>
    <lineage>
        <taxon>Bacteria</taxon>
        <taxon>Pseudomonadati</taxon>
        <taxon>Pseudomonadota</taxon>
        <taxon>Gammaproteobacteria</taxon>
        <taxon>Alteromonadales</taxon>
        <taxon>Colwelliaceae</taxon>
        <taxon>Colwellia</taxon>
    </lineage>
</organism>
<dbReference type="RefSeq" id="WP_146800169.1">
    <property type="nucleotide sequence ID" value="NZ_VOLP01000020.1"/>
</dbReference>
<comment type="caution">
    <text evidence="3">The sequence shown here is derived from an EMBL/GenBank/DDBJ whole genome shotgun (WGS) entry which is preliminary data.</text>
</comment>
<protein>
    <submittedName>
        <fullName evidence="3">DUF4136 domain-containing protein</fullName>
    </submittedName>
</protein>
<dbReference type="EMBL" id="VOLR01000021">
    <property type="protein sequence ID" value="TWX56793.1"/>
    <property type="molecule type" value="Genomic_DNA"/>
</dbReference>
<sequence>MLSGCTSYQPAISKYQTNFNFSKVSSYAFYKRNSDFGQFQNISYTTRNSIELAIEQVLDKNGFIYNTLDDADIVITYHLVNENAKELLTYNKGVLYCSLCLRGGEAQADKKQWQTIPGSLIIDVIDPEQKRSVWRSVYPLKINAKTDNSREVQVKIYQAIDAMIDKYPHSRDVSKTNNA</sequence>
<evidence type="ECO:0000313" key="5">
    <source>
        <dbReference type="Proteomes" id="UP000321917"/>
    </source>
</evidence>
<dbReference type="AlphaFoldDB" id="A0A5C6QBM6"/>
<reference evidence="3 5" key="1">
    <citation type="submission" date="2019-07" db="EMBL/GenBank/DDBJ databases">
        <title>Genomes of sea-ice associated Colwellia species.</title>
        <authorList>
            <person name="Bowman J.P."/>
        </authorList>
    </citation>
    <scope>NUCLEOTIDE SEQUENCE [LARGE SCALE GENOMIC DNA]</scope>
    <source>
        <strain evidence="2 4">ACAM 607</strain>
        <strain evidence="3 5">IC036</strain>
    </source>
</reference>
<accession>A0A5C6QBM6</accession>
<feature type="domain" description="DUF4136" evidence="1">
    <location>
        <begin position="13"/>
        <end position="168"/>
    </location>
</feature>
<proteinExistence type="predicted"/>
<dbReference type="OrthoDB" id="118896at2"/>
<dbReference type="Gene3D" id="3.30.160.670">
    <property type="match status" value="1"/>
</dbReference>
<dbReference type="Proteomes" id="UP000321525">
    <property type="component" value="Unassembled WGS sequence"/>
</dbReference>
<evidence type="ECO:0000313" key="4">
    <source>
        <dbReference type="Proteomes" id="UP000321525"/>
    </source>
</evidence>
<keyword evidence="4" id="KW-1185">Reference proteome</keyword>
<dbReference type="Pfam" id="PF13590">
    <property type="entry name" value="DUF4136"/>
    <property type="match status" value="1"/>
</dbReference>
<gene>
    <name evidence="2" type="ORF">ESZ26_14440</name>
    <name evidence="3" type="ORF">ESZ27_11360</name>
</gene>
<name>A0A5C6QBM6_9GAMM</name>
<evidence type="ECO:0000259" key="1">
    <source>
        <dbReference type="Pfam" id="PF13590"/>
    </source>
</evidence>
<dbReference type="Proteomes" id="UP000321917">
    <property type="component" value="Unassembled WGS sequence"/>
</dbReference>
<evidence type="ECO:0000313" key="3">
    <source>
        <dbReference type="EMBL" id="TWX66037.1"/>
    </source>
</evidence>
<dbReference type="EMBL" id="VOLQ01000020">
    <property type="protein sequence ID" value="TWX66037.1"/>
    <property type="molecule type" value="Genomic_DNA"/>
</dbReference>
<dbReference type="InterPro" id="IPR025411">
    <property type="entry name" value="DUF4136"/>
</dbReference>